<dbReference type="PANTHER" id="PTHR47032:SF1">
    <property type="entry name" value="UDP-D-XYLOSE:L-FUCOSE ALPHA-1,3-D-XYLOSYLTRANSFERASE-RELATED"/>
    <property type="match status" value="1"/>
</dbReference>
<proteinExistence type="predicted"/>
<dbReference type="EMBL" id="JAODUP010000171">
    <property type="protein sequence ID" value="KAK2158378.1"/>
    <property type="molecule type" value="Genomic_DNA"/>
</dbReference>
<evidence type="ECO:0000313" key="2">
    <source>
        <dbReference type="EMBL" id="KAK2158378.1"/>
    </source>
</evidence>
<dbReference type="GO" id="GO:0016757">
    <property type="term" value="F:glycosyltransferase activity"/>
    <property type="evidence" value="ECO:0007669"/>
    <property type="project" value="TreeGrafter"/>
</dbReference>
<evidence type="ECO:0000259" key="1">
    <source>
        <dbReference type="Pfam" id="PF03407"/>
    </source>
</evidence>
<dbReference type="InterPro" id="IPR005069">
    <property type="entry name" value="Nucl-diP-sugar_transferase"/>
</dbReference>
<protein>
    <recommendedName>
        <fullName evidence="1">Nucleotide-diphospho-sugar transferase domain-containing protein</fullName>
    </recommendedName>
</protein>
<dbReference type="PANTHER" id="PTHR47032">
    <property type="entry name" value="UDP-D-XYLOSE:L-FUCOSE ALPHA-1,3-D-XYLOSYLTRANSFERASE-RELATED"/>
    <property type="match status" value="1"/>
</dbReference>
<organism evidence="2 3">
    <name type="scientific">Paralvinella palmiformis</name>
    <dbReference type="NCBI Taxonomy" id="53620"/>
    <lineage>
        <taxon>Eukaryota</taxon>
        <taxon>Metazoa</taxon>
        <taxon>Spiralia</taxon>
        <taxon>Lophotrochozoa</taxon>
        <taxon>Annelida</taxon>
        <taxon>Polychaeta</taxon>
        <taxon>Sedentaria</taxon>
        <taxon>Canalipalpata</taxon>
        <taxon>Terebellida</taxon>
        <taxon>Terebelliformia</taxon>
        <taxon>Alvinellidae</taxon>
        <taxon>Paralvinella</taxon>
    </lineage>
</organism>
<keyword evidence="3" id="KW-1185">Reference proteome</keyword>
<dbReference type="Pfam" id="PF03407">
    <property type="entry name" value="Nucleotid_trans"/>
    <property type="match status" value="1"/>
</dbReference>
<comment type="caution">
    <text evidence="2">The sequence shown here is derived from an EMBL/GenBank/DDBJ whole genome shotgun (WGS) entry which is preliminary data.</text>
</comment>
<dbReference type="Proteomes" id="UP001208570">
    <property type="component" value="Unassembled WGS sequence"/>
</dbReference>
<reference evidence="2" key="1">
    <citation type="journal article" date="2023" name="Mol. Biol. Evol.">
        <title>Third-Generation Sequencing Reveals the Adaptive Role of the Epigenome in Three Deep-Sea Polychaetes.</title>
        <authorList>
            <person name="Perez M."/>
            <person name="Aroh O."/>
            <person name="Sun Y."/>
            <person name="Lan Y."/>
            <person name="Juniper S.K."/>
            <person name="Young C.R."/>
            <person name="Angers B."/>
            <person name="Qian P.Y."/>
        </authorList>
    </citation>
    <scope>NUCLEOTIDE SEQUENCE</scope>
    <source>
        <strain evidence="2">P08H-3</strain>
    </source>
</reference>
<name>A0AAD9N7K6_9ANNE</name>
<dbReference type="AlphaFoldDB" id="A0AAD9N7K6"/>
<dbReference type="InterPro" id="IPR052636">
    <property type="entry name" value="UDP-D-xylose:L-fucose_XylT"/>
</dbReference>
<feature type="domain" description="Nucleotide-diphospho-sugar transferase" evidence="1">
    <location>
        <begin position="6"/>
        <end position="78"/>
    </location>
</feature>
<sequence length="247" mass="28850">MKKAKAPSIYNSRDYNIKACFKPRIILKCLNTGLDVLLVDLDIVFLKNPLSYFQYCQDCDLITQYDSAGKQINSGFFLLGNVFFTQGHRIFIGDKPCNEYVLVHNNYIVSLEAKIYRFKEYGLWVVDEHCYYSDSDRKYIIYDNPIQFNHNETYKGFDTKKMELVSLKAAFVIGRILNRTVILPKFHCQGANGYKPLTGQVYTSVRKFESYLPVLTTYREHVFLKHPLVPKMIKESKPEPFLIYDPL</sequence>
<dbReference type="GO" id="GO:0005794">
    <property type="term" value="C:Golgi apparatus"/>
    <property type="evidence" value="ECO:0007669"/>
    <property type="project" value="TreeGrafter"/>
</dbReference>
<evidence type="ECO:0000313" key="3">
    <source>
        <dbReference type="Proteomes" id="UP001208570"/>
    </source>
</evidence>
<accession>A0AAD9N7K6</accession>
<gene>
    <name evidence="2" type="ORF">LSH36_171g00009</name>
</gene>